<dbReference type="EMBL" id="CENE01000028">
    <property type="protein sequence ID" value="CEQ42545.1"/>
    <property type="molecule type" value="Genomic_DNA"/>
</dbReference>
<keyword evidence="5 10" id="KW-0472">Membrane</keyword>
<organism evidence="13 14">
    <name type="scientific">Sporidiobolus salmonicolor</name>
    <name type="common">Yeast-like fungus</name>
    <name type="synonym">Sporobolomyces salmonicolor</name>
    <dbReference type="NCBI Taxonomy" id="5005"/>
    <lineage>
        <taxon>Eukaryota</taxon>
        <taxon>Fungi</taxon>
        <taxon>Dikarya</taxon>
        <taxon>Basidiomycota</taxon>
        <taxon>Pucciniomycotina</taxon>
        <taxon>Microbotryomycetes</taxon>
        <taxon>Sporidiobolales</taxon>
        <taxon>Sporidiobolaceae</taxon>
        <taxon>Sporobolomyces</taxon>
    </lineage>
</organism>
<dbReference type="OrthoDB" id="9909019at2759"/>
<keyword evidence="6" id="KW-0564">Palmitate</keyword>
<comment type="catalytic activity">
    <reaction evidence="9 10">
        <text>L-cysteinyl-[protein] + hexadecanoyl-CoA = S-hexadecanoyl-L-cysteinyl-[protein] + CoA</text>
        <dbReference type="Rhea" id="RHEA:36683"/>
        <dbReference type="Rhea" id="RHEA-COMP:10131"/>
        <dbReference type="Rhea" id="RHEA-COMP:11032"/>
        <dbReference type="ChEBI" id="CHEBI:29950"/>
        <dbReference type="ChEBI" id="CHEBI:57287"/>
        <dbReference type="ChEBI" id="CHEBI:57379"/>
        <dbReference type="ChEBI" id="CHEBI:74151"/>
        <dbReference type="EC" id="2.3.1.225"/>
    </reaction>
</comment>
<evidence type="ECO:0000256" key="5">
    <source>
        <dbReference type="ARBA" id="ARBA00023136"/>
    </source>
</evidence>
<dbReference type="Pfam" id="PF01529">
    <property type="entry name" value="DHHC"/>
    <property type="match status" value="1"/>
</dbReference>
<dbReference type="InterPro" id="IPR001594">
    <property type="entry name" value="Palmitoyltrfase_DHHC"/>
</dbReference>
<comment type="subcellular location">
    <subcellularLocation>
        <location evidence="1">Membrane</location>
        <topology evidence="1">Multi-pass membrane protein</topology>
    </subcellularLocation>
</comment>
<evidence type="ECO:0000256" key="2">
    <source>
        <dbReference type="ARBA" id="ARBA00022679"/>
    </source>
</evidence>
<accession>A0A0D6ESI9</accession>
<evidence type="ECO:0000313" key="14">
    <source>
        <dbReference type="Proteomes" id="UP000243876"/>
    </source>
</evidence>
<evidence type="ECO:0000313" key="13">
    <source>
        <dbReference type="EMBL" id="CEQ42545.1"/>
    </source>
</evidence>
<dbReference type="AlphaFoldDB" id="A0A0D6ESI9"/>
<comment type="domain">
    <text evidence="10">The DHHC domain is required for palmitoyltransferase activity.</text>
</comment>
<evidence type="ECO:0000256" key="7">
    <source>
        <dbReference type="ARBA" id="ARBA00023288"/>
    </source>
</evidence>
<dbReference type="GO" id="GO:0019706">
    <property type="term" value="F:protein-cysteine S-palmitoyltransferase activity"/>
    <property type="evidence" value="ECO:0007669"/>
    <property type="project" value="UniProtKB-EC"/>
</dbReference>
<evidence type="ECO:0000256" key="6">
    <source>
        <dbReference type="ARBA" id="ARBA00023139"/>
    </source>
</evidence>
<feature type="domain" description="Palmitoyltransferase DHHC" evidence="12">
    <location>
        <begin position="202"/>
        <end position="326"/>
    </location>
</feature>
<evidence type="ECO:0000256" key="1">
    <source>
        <dbReference type="ARBA" id="ARBA00004141"/>
    </source>
</evidence>
<keyword evidence="3 10" id="KW-0812">Transmembrane</keyword>
<keyword evidence="4 10" id="KW-1133">Transmembrane helix</keyword>
<feature type="transmembrane region" description="Helical" evidence="10">
    <location>
        <begin position="80"/>
        <end position="101"/>
    </location>
</feature>
<protein>
    <recommendedName>
        <fullName evidence="10">Palmitoyltransferase</fullName>
        <ecNumber evidence="10">2.3.1.225</ecNumber>
    </recommendedName>
</protein>
<comment type="similarity">
    <text evidence="10">Belongs to the DHHC palmitoyltransferase family.</text>
</comment>
<gene>
    <name evidence="13" type="primary">SPOSA6832_04349</name>
</gene>
<name>A0A0D6ESI9_SPOSA</name>
<evidence type="ECO:0000256" key="4">
    <source>
        <dbReference type="ARBA" id="ARBA00022989"/>
    </source>
</evidence>
<keyword evidence="14" id="KW-1185">Reference proteome</keyword>
<evidence type="ECO:0000256" key="3">
    <source>
        <dbReference type="ARBA" id="ARBA00022692"/>
    </source>
</evidence>
<dbReference type="Proteomes" id="UP000243876">
    <property type="component" value="Unassembled WGS sequence"/>
</dbReference>
<feature type="region of interest" description="Disordered" evidence="11">
    <location>
        <begin position="429"/>
        <end position="461"/>
    </location>
</feature>
<evidence type="ECO:0000256" key="8">
    <source>
        <dbReference type="ARBA" id="ARBA00023315"/>
    </source>
</evidence>
<evidence type="ECO:0000259" key="12">
    <source>
        <dbReference type="Pfam" id="PF01529"/>
    </source>
</evidence>
<dbReference type="PROSITE" id="PS50216">
    <property type="entry name" value="DHHC"/>
    <property type="match status" value="1"/>
</dbReference>
<evidence type="ECO:0000256" key="10">
    <source>
        <dbReference type="RuleBase" id="RU079119"/>
    </source>
</evidence>
<evidence type="ECO:0000256" key="11">
    <source>
        <dbReference type="SAM" id="MobiDB-lite"/>
    </source>
</evidence>
<feature type="transmembrane region" description="Helical" evidence="10">
    <location>
        <begin position="37"/>
        <end position="60"/>
    </location>
</feature>
<feature type="transmembrane region" description="Helical" evidence="10">
    <location>
        <begin position="249"/>
        <end position="268"/>
    </location>
</feature>
<evidence type="ECO:0000256" key="9">
    <source>
        <dbReference type="ARBA" id="ARBA00048048"/>
    </source>
</evidence>
<dbReference type="GO" id="GO:0016020">
    <property type="term" value="C:membrane"/>
    <property type="evidence" value="ECO:0007669"/>
    <property type="project" value="UniProtKB-SubCell"/>
</dbReference>
<dbReference type="InterPro" id="IPR039859">
    <property type="entry name" value="PFA4/ZDH16/20/ERF2-like"/>
</dbReference>
<sequence>MQSTRRTRPAAPLLAVVPDPPAPTLPKRDEERPQSRLFKIIAFLPLVFIFGLLLFTAYAFLYSLCIDYLLVRRNRPFKAFVYASVFLWLFIGCGGSVWMAYWRGGGVVPGAGEWKRQDEEARLEQPEGVKNEVGRFVLGAEDEEEEEEVVQEGEGGETEDQALLEGSSGRWGPAAGGAGQGTTWQGGRLRPKNALQVKSDGGARFCRKCNVYKPDRAHHCSSCRRCILKMDHHCPWLGGGCVGWANYKFFLLFLLYTGALGAFVAGISFQELVNFVDDNDDGFELAPISWAIAALLGAIFGFAVGLFGLYHLYLAASNRTTIEAMEPPTSFTSTLPPSHLLPSSSSPASPSIQRLTAQLSAKQRHRLSRAIRDLNVYDLGWKENLRLVFGGRKRWWMWGVPWGWPPGDGQSFPISATNLSKLEQVTRDIYADPQGSGRGPTNAINLDTNSGDEDDLPLRSA</sequence>
<proteinExistence type="inferred from homology"/>
<keyword evidence="8 10" id="KW-0012">Acyltransferase</keyword>
<reference evidence="14" key="1">
    <citation type="submission" date="2015-02" db="EMBL/GenBank/DDBJ databases">
        <authorList>
            <person name="Gon?alves P."/>
        </authorList>
    </citation>
    <scope>NUCLEOTIDE SEQUENCE [LARGE SCALE GENOMIC DNA]</scope>
</reference>
<dbReference type="EC" id="2.3.1.225" evidence="10"/>
<keyword evidence="2 10" id="KW-0808">Transferase</keyword>
<dbReference type="PANTHER" id="PTHR12246">
    <property type="entry name" value="PALMITOYLTRANSFERASE ZDHHC16"/>
    <property type="match status" value="1"/>
</dbReference>
<feature type="region of interest" description="Disordered" evidence="11">
    <location>
        <begin position="327"/>
        <end position="350"/>
    </location>
</feature>
<keyword evidence="7" id="KW-0449">Lipoprotein</keyword>
<feature type="transmembrane region" description="Helical" evidence="10">
    <location>
        <begin position="288"/>
        <end position="310"/>
    </location>
</feature>